<accession>A0A976X5A5</accession>
<dbReference type="Pfam" id="PF06750">
    <property type="entry name" value="A24_N_bact"/>
    <property type="match status" value="1"/>
</dbReference>
<evidence type="ECO:0000259" key="9">
    <source>
        <dbReference type="Pfam" id="PF06750"/>
    </source>
</evidence>
<feature type="transmembrane region" description="Helical" evidence="7">
    <location>
        <begin position="140"/>
        <end position="160"/>
    </location>
</feature>
<feature type="transmembrane region" description="Helical" evidence="7">
    <location>
        <begin position="116"/>
        <end position="134"/>
    </location>
</feature>
<comment type="similarity">
    <text evidence="2">Belongs to the peptidase A24 family.</text>
</comment>
<gene>
    <name evidence="10" type="ORF">MOO44_05340</name>
</gene>
<dbReference type="Pfam" id="PF01478">
    <property type="entry name" value="Peptidase_A24"/>
    <property type="match status" value="1"/>
</dbReference>
<feature type="domain" description="Prepilin type IV endopeptidase peptidase" evidence="8">
    <location>
        <begin position="100"/>
        <end position="198"/>
    </location>
</feature>
<keyword evidence="5 7" id="KW-1133">Transmembrane helix</keyword>
<sequence length="224" mass="25722">MILILLFWVGAAFGSFFSLIIQRCQRAESIISPRSHCDNCQIPISRIDLIPIISFLILRGRCRNCKAKISKQLFINELLFGGLFLLQAQFWFAPLIFSSLIMMLILSIIDFQKQMVPTKLLIILLLNNLIYYFFIKNESILTLSLIVIIYLIVLWINKFYLKIGEGDIDIIFILLLILGINGIFISIIISTIFALISAIFILKANRIAFIPFLNCGYLICLIFM</sequence>
<evidence type="ECO:0000256" key="1">
    <source>
        <dbReference type="ARBA" id="ARBA00004651"/>
    </source>
</evidence>
<dbReference type="GO" id="GO:0004190">
    <property type="term" value="F:aspartic-type endopeptidase activity"/>
    <property type="evidence" value="ECO:0007669"/>
    <property type="project" value="InterPro"/>
</dbReference>
<dbReference type="Gene3D" id="1.20.120.1220">
    <property type="match status" value="1"/>
</dbReference>
<keyword evidence="11" id="KW-1185">Reference proteome</keyword>
<dbReference type="InterPro" id="IPR050882">
    <property type="entry name" value="Prepilin_peptidase/N-MTase"/>
</dbReference>
<keyword evidence="4 7" id="KW-0812">Transmembrane</keyword>
<evidence type="ECO:0000313" key="10">
    <source>
        <dbReference type="EMBL" id="UQS86342.1"/>
    </source>
</evidence>
<keyword evidence="3" id="KW-1003">Cell membrane</keyword>
<dbReference type="AlphaFoldDB" id="A0A976X5A5"/>
<evidence type="ECO:0000256" key="6">
    <source>
        <dbReference type="ARBA" id="ARBA00023136"/>
    </source>
</evidence>
<protein>
    <submittedName>
        <fullName evidence="10">Prepilin peptidase</fullName>
    </submittedName>
</protein>
<dbReference type="InterPro" id="IPR010627">
    <property type="entry name" value="Prepilin_pept_A24_N"/>
</dbReference>
<feature type="transmembrane region" description="Helical" evidence="7">
    <location>
        <begin position="88"/>
        <end position="109"/>
    </location>
</feature>
<keyword evidence="6 7" id="KW-0472">Membrane</keyword>
<name>A0A976X5A5_9LACO</name>
<dbReference type="EMBL" id="CP093361">
    <property type="protein sequence ID" value="UQS86342.1"/>
    <property type="molecule type" value="Genomic_DNA"/>
</dbReference>
<reference evidence="10" key="1">
    <citation type="journal article" date="2022" name="Int. J. Syst. Evol. Microbiol.">
        <title>Apilactobacillus apisilvae sp. nov., Nicolia spurrieriana gen. nov. sp. nov., Bombilactobacillus folatiphilus sp. nov. and Bombilactobacillus thymidiniphilus sp. nov., four new lactic acid bacterial isolates from stingless bees Tetragonula carbonaria and Austroplebeia australis.</title>
        <authorList>
            <person name="Oliphant S.A."/>
            <person name="Watson-Haigh N.S."/>
            <person name="Sumby K.M."/>
            <person name="Gardner J."/>
            <person name="Groom S."/>
            <person name="Jiranek V."/>
        </authorList>
    </citation>
    <scope>NUCLEOTIDE SEQUENCE</scope>
    <source>
        <strain evidence="10">SGEP1_A5</strain>
    </source>
</reference>
<organism evidence="10 11">
    <name type="scientific">Nicoliella spurrieriana</name>
    <dbReference type="NCBI Taxonomy" id="2925830"/>
    <lineage>
        <taxon>Bacteria</taxon>
        <taxon>Bacillati</taxon>
        <taxon>Bacillota</taxon>
        <taxon>Bacilli</taxon>
        <taxon>Lactobacillales</taxon>
        <taxon>Lactobacillaceae</taxon>
        <taxon>Nicoliella</taxon>
    </lineage>
</organism>
<dbReference type="Proteomes" id="UP000831181">
    <property type="component" value="Chromosome"/>
</dbReference>
<evidence type="ECO:0000256" key="4">
    <source>
        <dbReference type="ARBA" id="ARBA00022692"/>
    </source>
</evidence>
<proteinExistence type="inferred from homology"/>
<feature type="transmembrane region" description="Helical" evidence="7">
    <location>
        <begin position="172"/>
        <end position="201"/>
    </location>
</feature>
<evidence type="ECO:0000256" key="5">
    <source>
        <dbReference type="ARBA" id="ARBA00022989"/>
    </source>
</evidence>
<dbReference type="InterPro" id="IPR000045">
    <property type="entry name" value="Prepilin_IV_endopep_pep"/>
</dbReference>
<evidence type="ECO:0000256" key="7">
    <source>
        <dbReference type="SAM" id="Phobius"/>
    </source>
</evidence>
<dbReference type="RefSeq" id="WP_260116151.1">
    <property type="nucleotide sequence ID" value="NZ_CP093361.1"/>
</dbReference>
<feature type="transmembrane region" description="Helical" evidence="7">
    <location>
        <begin position="207"/>
        <end position="223"/>
    </location>
</feature>
<evidence type="ECO:0000259" key="8">
    <source>
        <dbReference type="Pfam" id="PF01478"/>
    </source>
</evidence>
<evidence type="ECO:0000256" key="3">
    <source>
        <dbReference type="ARBA" id="ARBA00022475"/>
    </source>
</evidence>
<feature type="domain" description="Prepilin peptidase A24 N-terminal" evidence="9">
    <location>
        <begin position="9"/>
        <end position="87"/>
    </location>
</feature>
<dbReference type="GO" id="GO:0006465">
    <property type="term" value="P:signal peptide processing"/>
    <property type="evidence" value="ECO:0007669"/>
    <property type="project" value="TreeGrafter"/>
</dbReference>
<dbReference type="KEGG" id="lbe:MOO44_05340"/>
<dbReference type="PANTHER" id="PTHR30487:SF0">
    <property type="entry name" value="PREPILIN LEADER PEPTIDASE_N-METHYLTRANSFERASE-RELATED"/>
    <property type="match status" value="1"/>
</dbReference>
<dbReference type="GO" id="GO:0005886">
    <property type="term" value="C:plasma membrane"/>
    <property type="evidence" value="ECO:0007669"/>
    <property type="project" value="UniProtKB-SubCell"/>
</dbReference>
<evidence type="ECO:0000313" key="11">
    <source>
        <dbReference type="Proteomes" id="UP000831181"/>
    </source>
</evidence>
<comment type="subcellular location">
    <subcellularLocation>
        <location evidence="1">Cell membrane</location>
        <topology evidence="1">Multi-pass membrane protein</topology>
    </subcellularLocation>
</comment>
<evidence type="ECO:0000256" key="2">
    <source>
        <dbReference type="ARBA" id="ARBA00005801"/>
    </source>
</evidence>
<dbReference type="PANTHER" id="PTHR30487">
    <property type="entry name" value="TYPE 4 PREPILIN-LIKE PROTEINS LEADER PEPTIDE-PROCESSING ENZYME"/>
    <property type="match status" value="1"/>
</dbReference>